<evidence type="ECO:0000256" key="1">
    <source>
        <dbReference type="SAM" id="Phobius"/>
    </source>
</evidence>
<keyword evidence="1" id="KW-0472">Membrane</keyword>
<keyword evidence="1" id="KW-1133">Transmembrane helix</keyword>
<accession>A0A424Z4C3</accession>
<gene>
    <name evidence="2" type="ORF">D5R95_00575</name>
</gene>
<proteinExistence type="predicted"/>
<comment type="caution">
    <text evidence="2">The sequence shown here is derived from an EMBL/GenBank/DDBJ whole genome shotgun (WGS) entry which is preliminary data.</text>
</comment>
<organism evidence="2 3">
    <name type="scientific">Methanosalsum natronophilum</name>
    <dbReference type="NCBI Taxonomy" id="768733"/>
    <lineage>
        <taxon>Archaea</taxon>
        <taxon>Methanobacteriati</taxon>
        <taxon>Methanobacteriota</taxon>
        <taxon>Stenosarchaea group</taxon>
        <taxon>Methanomicrobia</taxon>
        <taxon>Methanosarcinales</taxon>
        <taxon>Methanosarcinaceae</taxon>
        <taxon>Methanosalsum</taxon>
    </lineage>
</organism>
<protein>
    <recommendedName>
        <fullName evidence="4">DUF1616 domain-containing protein</fullName>
    </recommendedName>
</protein>
<evidence type="ECO:0000313" key="2">
    <source>
        <dbReference type="EMBL" id="RQD92241.1"/>
    </source>
</evidence>
<dbReference type="EMBL" id="QZAB01000047">
    <property type="protein sequence ID" value="RQD92241.1"/>
    <property type="molecule type" value="Genomic_DNA"/>
</dbReference>
<dbReference type="AlphaFoldDB" id="A0A424Z4C3"/>
<name>A0A424Z4C3_9EURY</name>
<feature type="transmembrane region" description="Helical" evidence="1">
    <location>
        <begin position="17"/>
        <end position="41"/>
    </location>
</feature>
<sequence length="163" mass="18923">MENKVEQVVNKMNSRNLFIAIMLIIITILAVLLIISIGGYLSYIQEPQPHHHETYIHIFPETHVYGTDNVTFMYTPNIGRTLIVTYTVTEIESDNVHNIIETVERQEHELDPLNPLKIEVEPREIGHKYQVEMTVEDMNNNIIHRSTMSARIPDEQDNFISNP</sequence>
<evidence type="ECO:0008006" key="4">
    <source>
        <dbReference type="Google" id="ProtNLM"/>
    </source>
</evidence>
<dbReference type="Proteomes" id="UP000284763">
    <property type="component" value="Unassembled WGS sequence"/>
</dbReference>
<keyword evidence="1" id="KW-0812">Transmembrane</keyword>
<evidence type="ECO:0000313" key="3">
    <source>
        <dbReference type="Proteomes" id="UP000284763"/>
    </source>
</evidence>
<reference evidence="2 3" key="1">
    <citation type="submission" date="2018-08" db="EMBL/GenBank/DDBJ databases">
        <title>The metabolism and importance of syntrophic acetate oxidation coupled to methane or sulfide production in haloalkaline environments.</title>
        <authorList>
            <person name="Timmers P.H.A."/>
            <person name="Vavourakis C.D."/>
            <person name="Sorokin D.Y."/>
            <person name="Sinninghe Damste J.S."/>
            <person name="Muyzer G."/>
            <person name="Stams A.J.M."/>
            <person name="Plugge C.M."/>
        </authorList>
    </citation>
    <scope>NUCLEOTIDE SEQUENCE [LARGE SCALE GENOMIC DNA]</scope>
    <source>
        <strain evidence="2">MSAO_Arc3</strain>
    </source>
</reference>